<dbReference type="RefSeq" id="WP_019944141.1">
    <property type="nucleotide sequence ID" value="NZ_BMLI01000001.1"/>
</dbReference>
<keyword evidence="4" id="KW-1185">Reference proteome</keyword>
<organism evidence="3 4">
    <name type="scientific">Dyadobacter beijingensis</name>
    <dbReference type="NCBI Taxonomy" id="365489"/>
    <lineage>
        <taxon>Bacteria</taxon>
        <taxon>Pseudomonadati</taxon>
        <taxon>Bacteroidota</taxon>
        <taxon>Cytophagia</taxon>
        <taxon>Cytophagales</taxon>
        <taxon>Spirosomataceae</taxon>
        <taxon>Dyadobacter</taxon>
    </lineage>
</organism>
<dbReference type="Pfam" id="PF18962">
    <property type="entry name" value="Por_Secre_tail"/>
    <property type="match status" value="1"/>
</dbReference>
<dbReference type="EMBL" id="BMLI01000001">
    <property type="protein sequence ID" value="GGM86957.1"/>
    <property type="molecule type" value="Genomic_DNA"/>
</dbReference>
<dbReference type="Proteomes" id="UP000632339">
    <property type="component" value="Unassembled WGS sequence"/>
</dbReference>
<gene>
    <name evidence="3" type="ORF">GCM10010967_19180</name>
</gene>
<protein>
    <recommendedName>
        <fullName evidence="2">Secretion system C-terminal sorting domain-containing protein</fullName>
    </recommendedName>
</protein>
<proteinExistence type="predicted"/>
<feature type="domain" description="Secretion system C-terminal sorting" evidence="2">
    <location>
        <begin position="297"/>
        <end position="363"/>
    </location>
</feature>
<feature type="chain" id="PRO_5046849385" description="Secretion system C-terminal sorting domain-containing protein" evidence="1">
    <location>
        <begin position="23"/>
        <end position="371"/>
    </location>
</feature>
<evidence type="ECO:0000313" key="4">
    <source>
        <dbReference type="Proteomes" id="UP000632339"/>
    </source>
</evidence>
<dbReference type="NCBIfam" id="TIGR04183">
    <property type="entry name" value="Por_Secre_tail"/>
    <property type="match status" value="1"/>
</dbReference>
<sequence length="371" mass="40993">MIRTSKKWFIFLTLICISFSQAVGQVVKITYEKRILSTDQKTFTFDVRATKGTGYDVSNQNNSNWQFMNIRSDVEVPGPVPPDPAAITITSATIAINPAFLSDGAVNTSIPGSPLGGPTWREFSIDLIRDNQPDIPDGTGALIGTVTLTFSGPVLSSNKVSIRPFDGTTFRAFWTNLDFNAGRRPIEGTFNQVLPVSLIDFSTAREGSIATLSWSTSEESNSDYFEIQRSGDGKDWGKLKSLPAKGESVVEAHYSAVDDSPLGGNNFYRLKMVDKDGTFAFSQIRNLKFEQKEGFTLFPNPVSDKLNFKSEEDWKNVSSVKIYNAQGVEVYTSPLVPEKEVNVKSLPAGLYVAKLSKRNGQYKAYRITIAR</sequence>
<dbReference type="InterPro" id="IPR026444">
    <property type="entry name" value="Secre_tail"/>
</dbReference>
<evidence type="ECO:0000313" key="3">
    <source>
        <dbReference type="EMBL" id="GGM86957.1"/>
    </source>
</evidence>
<accession>A0ABQ2HQA5</accession>
<evidence type="ECO:0000259" key="2">
    <source>
        <dbReference type="Pfam" id="PF18962"/>
    </source>
</evidence>
<reference evidence="4" key="1">
    <citation type="journal article" date="2019" name="Int. J. Syst. Evol. Microbiol.">
        <title>The Global Catalogue of Microorganisms (GCM) 10K type strain sequencing project: providing services to taxonomists for standard genome sequencing and annotation.</title>
        <authorList>
            <consortium name="The Broad Institute Genomics Platform"/>
            <consortium name="The Broad Institute Genome Sequencing Center for Infectious Disease"/>
            <person name="Wu L."/>
            <person name="Ma J."/>
        </authorList>
    </citation>
    <scope>NUCLEOTIDE SEQUENCE [LARGE SCALE GENOMIC DNA]</scope>
    <source>
        <strain evidence="4">CGMCC 1.6375</strain>
    </source>
</reference>
<evidence type="ECO:0000256" key="1">
    <source>
        <dbReference type="SAM" id="SignalP"/>
    </source>
</evidence>
<feature type="signal peptide" evidence="1">
    <location>
        <begin position="1"/>
        <end position="22"/>
    </location>
</feature>
<keyword evidence="1" id="KW-0732">Signal</keyword>
<comment type="caution">
    <text evidence="3">The sequence shown here is derived from an EMBL/GenBank/DDBJ whole genome shotgun (WGS) entry which is preliminary data.</text>
</comment>
<name>A0ABQ2HQA5_9BACT</name>